<dbReference type="InterPro" id="IPR051988">
    <property type="entry name" value="HRR_RAD51_Paralog"/>
</dbReference>
<evidence type="ECO:0000256" key="1">
    <source>
        <dbReference type="ARBA" id="ARBA00004123"/>
    </source>
</evidence>
<evidence type="ECO:0008006" key="6">
    <source>
        <dbReference type="Google" id="ProtNLM"/>
    </source>
</evidence>
<dbReference type="EMBL" id="JH767563">
    <property type="protein sequence ID" value="EON63372.1"/>
    <property type="molecule type" value="Genomic_DNA"/>
</dbReference>
<gene>
    <name evidence="4" type="ORF">W97_02599</name>
</gene>
<feature type="compositionally biased region" description="Acidic residues" evidence="3">
    <location>
        <begin position="75"/>
        <end position="84"/>
    </location>
</feature>
<evidence type="ECO:0000313" key="4">
    <source>
        <dbReference type="EMBL" id="EON63372.1"/>
    </source>
</evidence>
<feature type="region of interest" description="Disordered" evidence="3">
    <location>
        <begin position="181"/>
        <end position="218"/>
    </location>
</feature>
<accession>R7YN92</accession>
<dbReference type="PANTHER" id="PTHR46457:SF1">
    <property type="entry name" value="DNA REPAIR PROTEIN RAD51 HOMOLOG 4"/>
    <property type="match status" value="1"/>
</dbReference>
<dbReference type="HOGENOM" id="CLU_909346_0_0_1"/>
<dbReference type="GO" id="GO:0005657">
    <property type="term" value="C:replication fork"/>
    <property type="evidence" value="ECO:0007669"/>
    <property type="project" value="TreeGrafter"/>
</dbReference>
<dbReference type="OrthoDB" id="336321at2759"/>
<dbReference type="GO" id="GO:0008094">
    <property type="term" value="F:ATP-dependent activity, acting on DNA"/>
    <property type="evidence" value="ECO:0007669"/>
    <property type="project" value="TreeGrafter"/>
</dbReference>
<evidence type="ECO:0000256" key="2">
    <source>
        <dbReference type="ARBA" id="ARBA00023242"/>
    </source>
</evidence>
<dbReference type="STRING" id="1168221.R7YN92"/>
<dbReference type="RefSeq" id="XP_007778689.1">
    <property type="nucleotide sequence ID" value="XM_007780499.1"/>
</dbReference>
<dbReference type="GO" id="GO:0003697">
    <property type="term" value="F:single-stranded DNA binding"/>
    <property type="evidence" value="ECO:0007669"/>
    <property type="project" value="TreeGrafter"/>
</dbReference>
<dbReference type="AlphaFoldDB" id="R7YN92"/>
<keyword evidence="5" id="KW-1185">Reference proteome</keyword>
<proteinExistence type="predicted"/>
<dbReference type="GeneID" id="19899910"/>
<dbReference type="InterPro" id="IPR027417">
    <property type="entry name" value="P-loop_NTPase"/>
</dbReference>
<dbReference type="PANTHER" id="PTHR46457">
    <property type="entry name" value="DNA REPAIR PROTEIN RAD51 HOMOLOG 4"/>
    <property type="match status" value="1"/>
</dbReference>
<evidence type="ECO:0000256" key="3">
    <source>
        <dbReference type="SAM" id="MobiDB-lite"/>
    </source>
</evidence>
<protein>
    <recommendedName>
        <fullName evidence="6">DNA recombination and repair protein Rad51-like C-terminal domain-containing protein</fullName>
    </recommendedName>
</protein>
<dbReference type="eggNOG" id="ENOG502SGEW">
    <property type="taxonomic scope" value="Eukaryota"/>
</dbReference>
<keyword evidence="2" id="KW-0539">Nucleus</keyword>
<evidence type="ECO:0000313" key="5">
    <source>
        <dbReference type="Proteomes" id="UP000016924"/>
    </source>
</evidence>
<name>R7YN92_CONA1</name>
<dbReference type="Proteomes" id="UP000016924">
    <property type="component" value="Unassembled WGS sequence"/>
</dbReference>
<dbReference type="OMA" id="YGVVHCI"/>
<reference evidence="5" key="1">
    <citation type="submission" date="2012-06" db="EMBL/GenBank/DDBJ databases">
        <title>The genome sequence of Coniosporium apollinis CBS 100218.</title>
        <authorList>
            <consortium name="The Broad Institute Genome Sequencing Platform"/>
            <person name="Cuomo C."/>
            <person name="Gorbushina A."/>
            <person name="Noack S."/>
            <person name="Walker B."/>
            <person name="Young S.K."/>
            <person name="Zeng Q."/>
            <person name="Gargeya S."/>
            <person name="Fitzgerald M."/>
            <person name="Haas B."/>
            <person name="Abouelleil A."/>
            <person name="Alvarado L."/>
            <person name="Arachchi H.M."/>
            <person name="Berlin A.M."/>
            <person name="Chapman S.B."/>
            <person name="Goldberg J."/>
            <person name="Griggs A."/>
            <person name="Gujja S."/>
            <person name="Hansen M."/>
            <person name="Howarth C."/>
            <person name="Imamovic A."/>
            <person name="Larimer J."/>
            <person name="McCowan C."/>
            <person name="Montmayeur A."/>
            <person name="Murphy C."/>
            <person name="Neiman D."/>
            <person name="Pearson M."/>
            <person name="Priest M."/>
            <person name="Roberts A."/>
            <person name="Saif S."/>
            <person name="Shea T."/>
            <person name="Sisk P."/>
            <person name="Sykes S."/>
            <person name="Wortman J."/>
            <person name="Nusbaum C."/>
            <person name="Birren B."/>
        </authorList>
    </citation>
    <scope>NUCLEOTIDE SEQUENCE [LARGE SCALE GENOMIC DNA]</scope>
    <source>
        <strain evidence="5">CBS 100218</strain>
    </source>
</reference>
<feature type="compositionally biased region" description="Pro residues" evidence="3">
    <location>
        <begin position="182"/>
        <end position="195"/>
    </location>
</feature>
<dbReference type="GO" id="GO:0007131">
    <property type="term" value="P:reciprocal meiotic recombination"/>
    <property type="evidence" value="ECO:0007669"/>
    <property type="project" value="TreeGrafter"/>
</dbReference>
<feature type="region of interest" description="Disordered" evidence="3">
    <location>
        <begin position="49"/>
        <end position="126"/>
    </location>
</feature>
<dbReference type="GO" id="GO:0033063">
    <property type="term" value="C:Rad51B-Rad51C-Rad51D-XRCC2 complex"/>
    <property type="evidence" value="ECO:0007669"/>
    <property type="project" value="TreeGrafter"/>
</dbReference>
<sequence length="309" mass="33212">MTTAIDVEEDADEETAAAKVLDRVKIMRVFDFVGVIEAIGEIRDELERPQAVPAESSPMPREPGMRRTVSKIGDSEDEDEEDMLFDSAAEAPEPALSPHVEPVTETVSEAPPERISSEESGPSNGKTGMIIIDNITHVLSPLMKTDYVQAHTLLTTSLRSLTHLTRTHSICTVLVNGAITPRPTPGGGPVEPPVQGPNAEPGSEQPQARALHRAEPEPHPSIFASNTARPALGRTFPFLVDVHVFVSCLPKGRRDAAVVYGGGGGGGRRAEMAEMVNAVEVLTDRFGERVGRWGAFRVGDEGVEVRGVF</sequence>
<organism evidence="4 5">
    <name type="scientific">Coniosporium apollinis (strain CBS 100218)</name>
    <name type="common">Rock-inhabiting black yeast</name>
    <dbReference type="NCBI Taxonomy" id="1168221"/>
    <lineage>
        <taxon>Eukaryota</taxon>
        <taxon>Fungi</taxon>
        <taxon>Dikarya</taxon>
        <taxon>Ascomycota</taxon>
        <taxon>Pezizomycotina</taxon>
        <taxon>Dothideomycetes</taxon>
        <taxon>Dothideomycetes incertae sedis</taxon>
        <taxon>Coniosporium</taxon>
    </lineage>
</organism>
<comment type="subcellular location">
    <subcellularLocation>
        <location evidence="1">Nucleus</location>
    </subcellularLocation>
</comment>
<dbReference type="Gene3D" id="3.40.50.300">
    <property type="entry name" value="P-loop containing nucleotide triphosphate hydrolases"/>
    <property type="match status" value="1"/>
</dbReference>
<dbReference type="GO" id="GO:0000724">
    <property type="term" value="P:double-strand break repair via homologous recombination"/>
    <property type="evidence" value="ECO:0007669"/>
    <property type="project" value="TreeGrafter"/>
</dbReference>
<dbReference type="GO" id="GO:0042148">
    <property type="term" value="P:DNA strand invasion"/>
    <property type="evidence" value="ECO:0007669"/>
    <property type="project" value="TreeGrafter"/>
</dbReference>
<dbReference type="GO" id="GO:0005815">
    <property type="term" value="C:microtubule organizing center"/>
    <property type="evidence" value="ECO:0007669"/>
    <property type="project" value="TreeGrafter"/>
</dbReference>
<dbReference type="GO" id="GO:0000723">
    <property type="term" value="P:telomere maintenance"/>
    <property type="evidence" value="ECO:0007669"/>
    <property type="project" value="TreeGrafter"/>
</dbReference>
<dbReference type="GO" id="GO:0000400">
    <property type="term" value="F:four-way junction DNA binding"/>
    <property type="evidence" value="ECO:0007669"/>
    <property type="project" value="TreeGrafter"/>
</dbReference>